<reference evidence="1 2" key="1">
    <citation type="submission" date="2014-03" db="EMBL/GenBank/DDBJ databases">
        <title>Draft genome of the hookworm Oesophagostomum dentatum.</title>
        <authorList>
            <person name="Mitreva M."/>
        </authorList>
    </citation>
    <scope>NUCLEOTIDE SEQUENCE [LARGE SCALE GENOMIC DNA]</scope>
    <source>
        <strain evidence="1 2">OD-Hann</strain>
    </source>
</reference>
<dbReference type="AlphaFoldDB" id="A0A0B1SAI2"/>
<sequence>MDYARYLNDNVDRECPDFCGKFVKTILSDNALRFDASNKEKMMAWYTNVMFDYCDKYDYKGDAGNA</sequence>
<evidence type="ECO:0000313" key="2">
    <source>
        <dbReference type="Proteomes" id="UP000053660"/>
    </source>
</evidence>
<protein>
    <submittedName>
        <fullName evidence="1">Uncharacterized protein</fullName>
    </submittedName>
</protein>
<name>A0A0B1SAI2_OESDE</name>
<evidence type="ECO:0000313" key="1">
    <source>
        <dbReference type="EMBL" id="KHJ82313.1"/>
    </source>
</evidence>
<gene>
    <name evidence="1" type="ORF">OESDEN_17994</name>
</gene>
<dbReference type="EMBL" id="KN580452">
    <property type="protein sequence ID" value="KHJ82313.1"/>
    <property type="molecule type" value="Genomic_DNA"/>
</dbReference>
<dbReference type="Proteomes" id="UP000053660">
    <property type="component" value="Unassembled WGS sequence"/>
</dbReference>
<proteinExistence type="predicted"/>
<organism evidence="1 2">
    <name type="scientific">Oesophagostomum dentatum</name>
    <name type="common">Nodular worm</name>
    <dbReference type="NCBI Taxonomy" id="61180"/>
    <lineage>
        <taxon>Eukaryota</taxon>
        <taxon>Metazoa</taxon>
        <taxon>Ecdysozoa</taxon>
        <taxon>Nematoda</taxon>
        <taxon>Chromadorea</taxon>
        <taxon>Rhabditida</taxon>
        <taxon>Rhabditina</taxon>
        <taxon>Rhabditomorpha</taxon>
        <taxon>Strongyloidea</taxon>
        <taxon>Strongylidae</taxon>
        <taxon>Oesophagostomum</taxon>
    </lineage>
</organism>
<accession>A0A0B1SAI2</accession>
<keyword evidence="2" id="KW-1185">Reference proteome</keyword>